<dbReference type="PANTHER" id="PTHR42866:SF1">
    <property type="entry name" value="SPORE COAT POLYSACCHARIDE BIOSYNTHESIS PROTEIN SPSF"/>
    <property type="match status" value="1"/>
</dbReference>
<dbReference type="InterPro" id="IPR029044">
    <property type="entry name" value="Nucleotide-diphossugar_trans"/>
</dbReference>
<dbReference type="STRING" id="1805236.AUK13_01335"/>
<name>A0A1J5FL00_9BACT</name>
<dbReference type="GO" id="GO:0005829">
    <property type="term" value="C:cytosol"/>
    <property type="evidence" value="ECO:0007669"/>
    <property type="project" value="TreeGrafter"/>
</dbReference>
<evidence type="ECO:0000313" key="1">
    <source>
        <dbReference type="EMBL" id="OIP56302.1"/>
    </source>
</evidence>
<dbReference type="Pfam" id="PF02348">
    <property type="entry name" value="CTP_transf_3"/>
    <property type="match status" value="1"/>
</dbReference>
<proteinExistence type="predicted"/>
<organism evidence="1 2">
    <name type="scientific">Candidatus Kuenenbacteria bacterium CG2_30_39_24</name>
    <dbReference type="NCBI Taxonomy" id="1805236"/>
    <lineage>
        <taxon>Bacteria</taxon>
        <taxon>Candidatus Kueneniibacteriota</taxon>
    </lineage>
</organism>
<dbReference type="SUPFAM" id="SSF53448">
    <property type="entry name" value="Nucleotide-diphospho-sugar transferases"/>
    <property type="match status" value="1"/>
</dbReference>
<sequence>MNLCIIQARMGSTRLPNKVLKKVNGTPLLAYQIKRIKLAEKIDKIIIATGDDKSNDKLADFCKKIRIFCFRGSENDVLDRYYKCALKYPDFKNVIRITGDCPLIDPKIIDATIELFEKGKYDYVSNTGKETFPDGMDIEIFTRHALTQAWHKAKLSSEREHVTQYIRKHKKFKQGNLPAPADFGHFRLTVDEPEDFEVIKFLIKHSKITASYLHYISLLTKNPKIMFINLDIKRNEGLIKSLKNDKKYDK</sequence>
<reference evidence="1 2" key="1">
    <citation type="journal article" date="2016" name="Environ. Microbiol.">
        <title>Genomic resolution of a cold subsurface aquifer community provides metabolic insights for novel microbes adapted to high CO concentrations.</title>
        <authorList>
            <person name="Probst A.J."/>
            <person name="Castelle C.J."/>
            <person name="Singh A."/>
            <person name="Brown C.T."/>
            <person name="Anantharaman K."/>
            <person name="Sharon I."/>
            <person name="Hug L.A."/>
            <person name="Burstein D."/>
            <person name="Emerson J.B."/>
            <person name="Thomas B.C."/>
            <person name="Banfield J.F."/>
        </authorList>
    </citation>
    <scope>NUCLEOTIDE SEQUENCE [LARGE SCALE GENOMIC DNA]</scope>
    <source>
        <strain evidence="1">CG2_30_39_24</strain>
    </source>
</reference>
<dbReference type="Gene3D" id="3.90.550.10">
    <property type="entry name" value="Spore Coat Polysaccharide Biosynthesis Protein SpsA, Chain A"/>
    <property type="match status" value="1"/>
</dbReference>
<dbReference type="InterPro" id="IPR003329">
    <property type="entry name" value="Cytidylyl_trans"/>
</dbReference>
<dbReference type="CDD" id="cd02518">
    <property type="entry name" value="GT2_SpsF"/>
    <property type="match status" value="1"/>
</dbReference>
<gene>
    <name evidence="1" type="ORF">AUK13_01335</name>
</gene>
<dbReference type="Proteomes" id="UP000183922">
    <property type="component" value="Unassembled WGS sequence"/>
</dbReference>
<evidence type="ECO:0008006" key="3">
    <source>
        <dbReference type="Google" id="ProtNLM"/>
    </source>
</evidence>
<comment type="caution">
    <text evidence="1">The sequence shown here is derived from an EMBL/GenBank/DDBJ whole genome shotgun (WGS) entry which is preliminary data.</text>
</comment>
<dbReference type="EMBL" id="MNYR01000019">
    <property type="protein sequence ID" value="OIP56302.1"/>
    <property type="molecule type" value="Genomic_DNA"/>
</dbReference>
<protein>
    <recommendedName>
        <fullName evidence="3">Acylneuraminate cytidylyltransferase</fullName>
    </recommendedName>
</protein>
<accession>A0A1J5FL00</accession>
<evidence type="ECO:0000313" key="2">
    <source>
        <dbReference type="Proteomes" id="UP000183922"/>
    </source>
</evidence>
<dbReference type="PANTHER" id="PTHR42866">
    <property type="entry name" value="3-DEOXY-MANNO-OCTULOSONATE CYTIDYLYLTRANSFERASE"/>
    <property type="match status" value="1"/>
</dbReference>
<dbReference type="AlphaFoldDB" id="A0A1J5FL00"/>